<organism evidence="5 6">
    <name type="scientific">Catenovulum adriaticum</name>
    <dbReference type="NCBI Taxonomy" id="2984846"/>
    <lineage>
        <taxon>Bacteria</taxon>
        <taxon>Pseudomonadati</taxon>
        <taxon>Pseudomonadota</taxon>
        <taxon>Gammaproteobacteria</taxon>
        <taxon>Alteromonadales</taxon>
        <taxon>Alteromonadaceae</taxon>
        <taxon>Catenovulum</taxon>
    </lineage>
</organism>
<evidence type="ECO:0000256" key="1">
    <source>
        <dbReference type="ARBA" id="ARBA00023015"/>
    </source>
</evidence>
<dbReference type="EMBL" id="CP109966">
    <property type="protein sequence ID" value="WAJ71848.1"/>
    <property type="molecule type" value="Genomic_DNA"/>
</dbReference>
<dbReference type="Gene3D" id="1.10.10.60">
    <property type="entry name" value="Homeodomain-like"/>
    <property type="match status" value="1"/>
</dbReference>
<dbReference type="InterPro" id="IPR018060">
    <property type="entry name" value="HTH_AraC"/>
</dbReference>
<proteinExistence type="predicted"/>
<evidence type="ECO:0000256" key="3">
    <source>
        <dbReference type="ARBA" id="ARBA00023163"/>
    </source>
</evidence>
<feature type="domain" description="HTH araC/xylS-type" evidence="4">
    <location>
        <begin position="234"/>
        <end position="335"/>
    </location>
</feature>
<dbReference type="SUPFAM" id="SSF46689">
    <property type="entry name" value="Homeodomain-like"/>
    <property type="match status" value="1"/>
</dbReference>
<geneLocation type="plasmid" evidence="5 6">
    <name>pCadTS8_1</name>
</geneLocation>
<dbReference type="RefSeq" id="WP_268076570.1">
    <property type="nucleotide sequence ID" value="NZ_CP109966.1"/>
</dbReference>
<evidence type="ECO:0000313" key="6">
    <source>
        <dbReference type="Proteomes" id="UP001163726"/>
    </source>
</evidence>
<reference evidence="5" key="1">
    <citation type="submission" date="2022-10" db="EMBL/GenBank/DDBJ databases">
        <title>Catenovulum adriacola sp. nov. isolated in the Harbour of Susak.</title>
        <authorList>
            <person name="Schoch T."/>
            <person name="Reich S.J."/>
            <person name="Stoeferle S."/>
            <person name="Flaiz M."/>
            <person name="Kazda M."/>
            <person name="Riedel C.U."/>
            <person name="Duerre P."/>
        </authorList>
    </citation>
    <scope>NUCLEOTIDE SEQUENCE</scope>
    <source>
        <strain evidence="5">TS8</strain>
        <plasmid evidence="5">pCadTS8_1</plasmid>
    </source>
</reference>
<keyword evidence="5" id="KW-0614">Plasmid</keyword>
<gene>
    <name evidence="5" type="ORF">OLW01_14055</name>
</gene>
<dbReference type="PROSITE" id="PS01124">
    <property type="entry name" value="HTH_ARAC_FAMILY_2"/>
    <property type="match status" value="1"/>
</dbReference>
<dbReference type="InterPro" id="IPR009057">
    <property type="entry name" value="Homeodomain-like_sf"/>
</dbReference>
<keyword evidence="6" id="KW-1185">Reference proteome</keyword>
<evidence type="ECO:0000259" key="4">
    <source>
        <dbReference type="PROSITE" id="PS01124"/>
    </source>
</evidence>
<accession>A0ABY7AQL7</accession>
<keyword evidence="2" id="KW-0238">DNA-binding</keyword>
<dbReference type="PANTHER" id="PTHR47894">
    <property type="entry name" value="HTH-TYPE TRANSCRIPTIONAL REGULATOR GADX"/>
    <property type="match status" value="1"/>
</dbReference>
<dbReference type="InterPro" id="IPR032687">
    <property type="entry name" value="AraC-type_N"/>
</dbReference>
<sequence length="337" mass="38718">MLTHFTLPEDKFIPAHYLPTSLIDLAAMRGVNPQKLIKGTGIFVEDICSGEVKLSALQVFKLVEKAQQLVPGYDSSFLLGQRLLADVNSPLAQALNHSRTVADYLRILWCYQDRLNPFIDVSVHRSTDYISLYLNDVMGCGHQYSYLLETYLTALSSSLKFLCAEKVKIEYQFRQSRPKHIQEYEVNLGSNIQFEQAADLIKIPRATLKCSLSGYSPLKREYALFQLKQQTNNKTLIQLILKLFSRYGAITLEETAMHLNMSPATLKRKLKQHKTRFLALQDLYNKQQVMKIIQSMPLDYTNEDIAGLAGFSDLANFRRTFKRWFTMTPSEFKAKYT</sequence>
<evidence type="ECO:0000256" key="2">
    <source>
        <dbReference type="ARBA" id="ARBA00023125"/>
    </source>
</evidence>
<dbReference type="PANTHER" id="PTHR47894:SF1">
    <property type="entry name" value="HTH-TYPE TRANSCRIPTIONAL REGULATOR VQSM"/>
    <property type="match status" value="1"/>
</dbReference>
<keyword evidence="1" id="KW-0805">Transcription regulation</keyword>
<dbReference type="Pfam" id="PF12625">
    <property type="entry name" value="Arabinose_bd"/>
    <property type="match status" value="1"/>
</dbReference>
<evidence type="ECO:0000313" key="5">
    <source>
        <dbReference type="EMBL" id="WAJ71848.1"/>
    </source>
</evidence>
<name>A0ABY7AQL7_9ALTE</name>
<protein>
    <submittedName>
        <fullName evidence="5">AraC family transcriptional regulator ligand-binding domain-containing protein</fullName>
    </submittedName>
</protein>
<keyword evidence="3" id="KW-0804">Transcription</keyword>
<dbReference type="Pfam" id="PF12833">
    <property type="entry name" value="HTH_18"/>
    <property type="match status" value="1"/>
</dbReference>
<dbReference type="SMART" id="SM00342">
    <property type="entry name" value="HTH_ARAC"/>
    <property type="match status" value="1"/>
</dbReference>
<dbReference type="Proteomes" id="UP001163726">
    <property type="component" value="Plasmid pCadTS8_1"/>
</dbReference>